<dbReference type="RefSeq" id="WP_058592490.1">
    <property type="nucleotide sequence ID" value="NZ_CP022046.2"/>
</dbReference>
<gene>
    <name evidence="1" type="ORF">CEP64_08525</name>
</gene>
<organism evidence="1 2">
    <name type="scientific">Mammaliicoccus sciuri</name>
    <name type="common">Staphylococcus sciuri</name>
    <dbReference type="NCBI Taxonomy" id="1296"/>
    <lineage>
        <taxon>Bacteria</taxon>
        <taxon>Bacillati</taxon>
        <taxon>Bacillota</taxon>
        <taxon>Bacilli</taxon>
        <taxon>Bacillales</taxon>
        <taxon>Staphylococcaceae</taxon>
        <taxon>Mammaliicoccus</taxon>
    </lineage>
</organism>
<dbReference type="Proteomes" id="UP000197058">
    <property type="component" value="Chromosome"/>
</dbReference>
<sequence length="79" mass="9434">MLDLKLVSKDDKSVTYDYYPENEKVSGRIIISIDDCEILYTKKSEYDQDTSNYLGHAIYRIKKYIKNNEFPETDLVAWW</sequence>
<protein>
    <submittedName>
        <fullName evidence="1">Uncharacterized protein</fullName>
    </submittedName>
</protein>
<evidence type="ECO:0000313" key="1">
    <source>
        <dbReference type="EMBL" id="ASE34627.1"/>
    </source>
</evidence>
<evidence type="ECO:0000313" key="2">
    <source>
        <dbReference type="Proteomes" id="UP000197058"/>
    </source>
</evidence>
<reference evidence="2" key="1">
    <citation type="submission" date="2017-06" db="EMBL/GenBank/DDBJ databases">
        <title>FDA dAtabase for Regulatory Grade micrObial Sequences (FDA-ARGOS): Supporting development and validation of Infectious Disease Dx tests.</title>
        <authorList>
            <person name="Goldberg B."/>
            <person name="Campos J."/>
            <person name="Tallon L."/>
            <person name="Sadzewicz L."/>
            <person name="Sengamalay N."/>
            <person name="Ott S."/>
            <person name="Godinez A."/>
            <person name="Nagaraj S."/>
            <person name="Vavikolanu K."/>
            <person name="Nadendla S."/>
            <person name="George J."/>
            <person name="Geyer C."/>
            <person name="Sichtig H."/>
        </authorList>
    </citation>
    <scope>NUCLEOTIDE SEQUENCE [LARGE SCALE GENOMIC DNA]</scope>
    <source>
        <strain evidence="2">FDAARGOS_285</strain>
    </source>
</reference>
<name>A0AAI8DIX0_MAMSC</name>
<accession>A0AAI8DIX0</accession>
<dbReference type="AlphaFoldDB" id="A0AAI8DIX0"/>
<dbReference type="KEGG" id="sscu:CEP64_08525"/>
<dbReference type="EMBL" id="CP022046">
    <property type="protein sequence ID" value="ASE34627.1"/>
    <property type="molecule type" value="Genomic_DNA"/>
</dbReference>
<proteinExistence type="predicted"/>